<dbReference type="GO" id="GO:0004722">
    <property type="term" value="F:protein serine/threonine phosphatase activity"/>
    <property type="evidence" value="ECO:0007669"/>
    <property type="project" value="UniProtKB-EC"/>
</dbReference>
<dbReference type="Gene3D" id="3.60.40.10">
    <property type="entry name" value="PPM-type phosphatase domain"/>
    <property type="match status" value="1"/>
</dbReference>
<dbReference type="Proteomes" id="UP001219933">
    <property type="component" value="Chromosome 5"/>
</dbReference>
<dbReference type="PANTHER" id="PTHR12320:SF84">
    <property type="entry name" value="PROTEIN PHOSPHATASE"/>
    <property type="match status" value="1"/>
</dbReference>
<sequence length="459" mass="50562">MHRLEDLFLRIGRSALRPRYRVPTYVPGTSRAFHHTEGTVLLPVYSFYSAAYGIPKKRHQLPPVSSSSQNDSGVFGRLASFFGSKSPPPEENDELPAAIAALHGSGLRSSIRDEGRIVLTRLLSQQVGEDAYFLMDDALGVADGVGGWASRPHANPALFSRLLMHFCRAELDVLHARWCNSDGYDEEWQGCDPVDIMQTAWERCVRASKREGIMGSATALLALLRGDELRIANIGDCVLIIIRDGEMVFRSIEQQHSFNFPVQLGMMDATEESVRLSAAVCQHRDGVLRDGGLDEELPYLGPDIGCLVGPGEVEDGRHWDSPKEDAGTWVLHVQEGDVVIMSSDGMLDNLFDEDIVEEVRRVCREMANSEDRCSVAHAISEALCCRAKAASEDPRLVVSPFQQQAVEEGMYYVGGKVDDITVVTGIVARADVASFESSHDNINDDDNEHAEPITVAHAR</sequence>
<proteinExistence type="inferred from homology"/>
<dbReference type="PANTHER" id="PTHR12320">
    <property type="entry name" value="PROTEIN PHOSPHATASE 2C"/>
    <property type="match status" value="1"/>
</dbReference>
<keyword evidence="1 4" id="KW-0378">Hydrolase</keyword>
<accession>A0AAF0ET54</accession>
<keyword evidence="1" id="KW-0464">Manganese</keyword>
<name>A0AAF0ET54_9BASI</name>
<dbReference type="SUPFAM" id="SSF81606">
    <property type="entry name" value="PP2C-like"/>
    <property type="match status" value="1"/>
</dbReference>
<evidence type="ECO:0000313" key="5">
    <source>
        <dbReference type="Proteomes" id="UP001219933"/>
    </source>
</evidence>
<evidence type="ECO:0000256" key="1">
    <source>
        <dbReference type="RuleBase" id="RU366020"/>
    </source>
</evidence>
<feature type="domain" description="PPM-type phosphatase" evidence="3">
    <location>
        <begin position="104"/>
        <end position="427"/>
    </location>
</feature>
<dbReference type="EMBL" id="CP119881">
    <property type="protein sequence ID" value="WFD36543.1"/>
    <property type="molecule type" value="Genomic_DNA"/>
</dbReference>
<protein>
    <recommendedName>
        <fullName evidence="1">Protein phosphatase</fullName>
        <ecNumber evidence="1">3.1.3.16</ecNumber>
    </recommendedName>
</protein>
<dbReference type="GO" id="GO:0046872">
    <property type="term" value="F:metal ion binding"/>
    <property type="evidence" value="ECO:0007669"/>
    <property type="project" value="UniProtKB-UniRule"/>
</dbReference>
<dbReference type="Pfam" id="PF13672">
    <property type="entry name" value="PP2C_2"/>
    <property type="match status" value="1"/>
</dbReference>
<dbReference type="SMART" id="SM00331">
    <property type="entry name" value="PP2C_SIG"/>
    <property type="match status" value="1"/>
</dbReference>
<keyword evidence="1" id="KW-0479">Metal-binding</keyword>
<reference evidence="4" key="1">
    <citation type="submission" date="2023-03" db="EMBL/GenBank/DDBJ databases">
        <title>Mating type loci evolution in Malassezia.</title>
        <authorList>
            <person name="Coelho M.A."/>
        </authorList>
    </citation>
    <scope>NUCLEOTIDE SEQUENCE</scope>
    <source>
        <strain evidence="4">CBS 11721</strain>
    </source>
</reference>
<dbReference type="EC" id="3.1.3.16" evidence="1"/>
<comment type="similarity">
    <text evidence="1">Belongs to the PP2C family.</text>
</comment>
<comment type="cofactor">
    <cofactor evidence="1">
        <name>Mn(2+)</name>
        <dbReference type="ChEBI" id="CHEBI:29035"/>
    </cofactor>
</comment>
<dbReference type="SMART" id="SM00332">
    <property type="entry name" value="PP2Cc"/>
    <property type="match status" value="1"/>
</dbReference>
<dbReference type="InterPro" id="IPR039123">
    <property type="entry name" value="PPTC7"/>
</dbReference>
<comment type="catalytic activity">
    <reaction evidence="1">
        <text>O-phospho-L-seryl-[protein] + H2O = L-seryl-[protein] + phosphate</text>
        <dbReference type="Rhea" id="RHEA:20629"/>
        <dbReference type="Rhea" id="RHEA-COMP:9863"/>
        <dbReference type="Rhea" id="RHEA-COMP:11604"/>
        <dbReference type="ChEBI" id="CHEBI:15377"/>
        <dbReference type="ChEBI" id="CHEBI:29999"/>
        <dbReference type="ChEBI" id="CHEBI:43474"/>
        <dbReference type="ChEBI" id="CHEBI:83421"/>
        <dbReference type="EC" id="3.1.3.16"/>
    </reaction>
</comment>
<feature type="region of interest" description="Disordered" evidence="2">
    <location>
        <begin position="437"/>
        <end position="459"/>
    </location>
</feature>
<organism evidence="4 5">
    <name type="scientific">Malassezia cuniculi</name>
    <dbReference type="NCBI Taxonomy" id="948313"/>
    <lineage>
        <taxon>Eukaryota</taxon>
        <taxon>Fungi</taxon>
        <taxon>Dikarya</taxon>
        <taxon>Basidiomycota</taxon>
        <taxon>Ustilaginomycotina</taxon>
        <taxon>Malasseziomycetes</taxon>
        <taxon>Malasseziales</taxon>
        <taxon>Malasseziaceae</taxon>
        <taxon>Malassezia</taxon>
    </lineage>
</organism>
<evidence type="ECO:0000259" key="3">
    <source>
        <dbReference type="PROSITE" id="PS51746"/>
    </source>
</evidence>
<dbReference type="AlphaFoldDB" id="A0AAF0ET54"/>
<gene>
    <name evidence="4" type="ORF">MCUN1_003426</name>
</gene>
<evidence type="ECO:0000256" key="2">
    <source>
        <dbReference type="SAM" id="MobiDB-lite"/>
    </source>
</evidence>
<evidence type="ECO:0000313" key="4">
    <source>
        <dbReference type="EMBL" id="WFD36543.1"/>
    </source>
</evidence>
<comment type="catalytic activity">
    <reaction evidence="1">
        <text>O-phospho-L-threonyl-[protein] + H2O = L-threonyl-[protein] + phosphate</text>
        <dbReference type="Rhea" id="RHEA:47004"/>
        <dbReference type="Rhea" id="RHEA-COMP:11060"/>
        <dbReference type="Rhea" id="RHEA-COMP:11605"/>
        <dbReference type="ChEBI" id="CHEBI:15377"/>
        <dbReference type="ChEBI" id="CHEBI:30013"/>
        <dbReference type="ChEBI" id="CHEBI:43474"/>
        <dbReference type="ChEBI" id="CHEBI:61977"/>
        <dbReference type="EC" id="3.1.3.16"/>
    </reaction>
</comment>
<keyword evidence="1" id="KW-0460">Magnesium</keyword>
<comment type="cofactor">
    <cofactor evidence="1">
        <name>Mg(2+)</name>
        <dbReference type="ChEBI" id="CHEBI:18420"/>
    </cofactor>
</comment>
<dbReference type="InterPro" id="IPR001932">
    <property type="entry name" value="PPM-type_phosphatase-like_dom"/>
</dbReference>
<keyword evidence="5" id="KW-1185">Reference proteome</keyword>
<keyword evidence="1" id="KW-0904">Protein phosphatase</keyword>
<dbReference type="PROSITE" id="PS51746">
    <property type="entry name" value="PPM_2"/>
    <property type="match status" value="1"/>
</dbReference>
<dbReference type="InterPro" id="IPR036457">
    <property type="entry name" value="PPM-type-like_dom_sf"/>
</dbReference>